<keyword evidence="7" id="KW-0067">ATP-binding</keyword>
<dbReference type="PANTHER" id="PTHR10196">
    <property type="entry name" value="SUGAR KINASE"/>
    <property type="match status" value="1"/>
</dbReference>
<dbReference type="Proteomes" id="UP000037510">
    <property type="component" value="Unassembled WGS sequence"/>
</dbReference>
<reference evidence="12 13" key="1">
    <citation type="journal article" date="2015" name="Genome Biol. Evol.">
        <title>The genome of winter moth (Operophtera brumata) provides a genomic perspective on sexual dimorphism and phenology.</title>
        <authorList>
            <person name="Derks M.F."/>
            <person name="Smit S."/>
            <person name="Salis L."/>
            <person name="Schijlen E."/>
            <person name="Bossers A."/>
            <person name="Mateman C."/>
            <person name="Pijl A.S."/>
            <person name="de Ridder D."/>
            <person name="Groenen M.A."/>
            <person name="Visser M.E."/>
            <person name="Megens H.J."/>
        </authorList>
    </citation>
    <scope>NUCLEOTIDE SEQUENCE [LARGE SCALE GENOMIC DNA]</scope>
    <source>
        <strain evidence="12">WM2013NL</strain>
        <tissue evidence="12">Head and thorax</tissue>
    </source>
</reference>
<evidence type="ECO:0000256" key="5">
    <source>
        <dbReference type="ARBA" id="ARBA00022741"/>
    </source>
</evidence>
<dbReference type="GO" id="GO:0005524">
    <property type="term" value="F:ATP binding"/>
    <property type="evidence" value="ECO:0007669"/>
    <property type="project" value="UniProtKB-KW"/>
</dbReference>
<comment type="caution">
    <text evidence="12">The sequence shown here is derived from an EMBL/GenBank/DDBJ whole genome shotgun (WGS) entry which is preliminary data.</text>
</comment>
<keyword evidence="6 12" id="KW-0418">Kinase</keyword>
<dbReference type="PROSITE" id="PS00933">
    <property type="entry name" value="FGGY_KINASES_1"/>
    <property type="match status" value="1"/>
</dbReference>
<dbReference type="GO" id="GO:0019563">
    <property type="term" value="P:glycerol catabolic process"/>
    <property type="evidence" value="ECO:0007669"/>
    <property type="project" value="UniProtKB-UniPathway"/>
</dbReference>
<dbReference type="InterPro" id="IPR018484">
    <property type="entry name" value="FGGY_N"/>
</dbReference>
<evidence type="ECO:0000256" key="2">
    <source>
        <dbReference type="ARBA" id="ARBA00009156"/>
    </source>
</evidence>
<dbReference type="EC" id="2.7.1.30" evidence="3"/>
<evidence type="ECO:0000313" key="13">
    <source>
        <dbReference type="Proteomes" id="UP000037510"/>
    </source>
</evidence>
<evidence type="ECO:0000313" key="12">
    <source>
        <dbReference type="EMBL" id="KOB71154.1"/>
    </source>
</evidence>
<protein>
    <recommendedName>
        <fullName evidence="3">glycerol kinase</fullName>
        <ecNumber evidence="3">2.7.1.30</ecNumber>
    </recommendedName>
    <alternativeName>
        <fullName evidence="8">ATP:glycerol 3-phosphotransferase</fullName>
    </alternativeName>
</protein>
<dbReference type="EMBL" id="JTDY01002585">
    <property type="protein sequence ID" value="KOB71154.1"/>
    <property type="molecule type" value="Genomic_DNA"/>
</dbReference>
<dbReference type="GO" id="GO:0005739">
    <property type="term" value="C:mitochondrion"/>
    <property type="evidence" value="ECO:0007669"/>
    <property type="project" value="TreeGrafter"/>
</dbReference>
<evidence type="ECO:0000256" key="6">
    <source>
        <dbReference type="ARBA" id="ARBA00022777"/>
    </source>
</evidence>
<evidence type="ECO:0000256" key="3">
    <source>
        <dbReference type="ARBA" id="ARBA00012099"/>
    </source>
</evidence>
<evidence type="ECO:0000256" key="9">
    <source>
        <dbReference type="SAM" id="MobiDB-lite"/>
    </source>
</evidence>
<keyword evidence="5" id="KW-0547">Nucleotide-binding</keyword>
<evidence type="ECO:0000256" key="4">
    <source>
        <dbReference type="ARBA" id="ARBA00022679"/>
    </source>
</evidence>
<dbReference type="InterPro" id="IPR018485">
    <property type="entry name" value="FGGY_C"/>
</dbReference>
<evidence type="ECO:0000256" key="8">
    <source>
        <dbReference type="ARBA" id="ARBA00043149"/>
    </source>
</evidence>
<name>A0A0L7L746_OPEBR</name>
<organism evidence="12 13">
    <name type="scientific">Operophtera brumata</name>
    <name type="common">Winter moth</name>
    <name type="synonym">Phalaena brumata</name>
    <dbReference type="NCBI Taxonomy" id="104452"/>
    <lineage>
        <taxon>Eukaryota</taxon>
        <taxon>Metazoa</taxon>
        <taxon>Ecdysozoa</taxon>
        <taxon>Arthropoda</taxon>
        <taxon>Hexapoda</taxon>
        <taxon>Insecta</taxon>
        <taxon>Pterygota</taxon>
        <taxon>Neoptera</taxon>
        <taxon>Endopterygota</taxon>
        <taxon>Lepidoptera</taxon>
        <taxon>Glossata</taxon>
        <taxon>Ditrysia</taxon>
        <taxon>Geometroidea</taxon>
        <taxon>Geometridae</taxon>
        <taxon>Larentiinae</taxon>
        <taxon>Operophtera</taxon>
    </lineage>
</organism>
<sequence length="533" mass="59977">MEKIELRTYHSTLALRSIFACAETSPPSDVLSERLRLGRRLVHDAEREGEQVVDERGVRLAAVRAIYEAERTEELASYQIDKTEVQPKEGWYEQDPLEIMHHIRLTVDSILAKVPDRNKNYLKHICGLPISPYFSALKMRWLKDNSKPVRRASRDKRLLFGTVDSWILWNLTGGVFGGLHATDVTNASRTLLMNLDTLNWDPMLCSGCFLLYNTGHRRVHSTHGLLTTLAYKMGPDAPPVYALEGSIAVAGGGMKFLRDNLHLIKDVAQDTEHIAGQVFSTGDVYFVPAFSGLYAPYWRKDARGVHHQEPHHQGGAGSVRAHSWDMSALGVAIAAGNAVGAWSFESWKRHAASADTFLPTTTDDGQRRKSSFLPSFDNLSPPGSRKNSCDTPTDYIDPSIVPIDDENTYVDELNKYSARKFSMFFPLKRKVMERTILDDAEYFMSKKECDYGMCECCHLEKKLLTNWKSIEEIIENDPEIIFDCDDNPIVVEPVRESSYDSGTSLVGASKKLNQEKMPLFKTVSTKISDSSIS</sequence>
<dbReference type="SUPFAM" id="SSF53067">
    <property type="entry name" value="Actin-like ATPase domain"/>
    <property type="match status" value="2"/>
</dbReference>
<evidence type="ECO:0000256" key="1">
    <source>
        <dbReference type="ARBA" id="ARBA00005190"/>
    </source>
</evidence>
<keyword evidence="13" id="KW-1185">Reference proteome</keyword>
<dbReference type="UniPathway" id="UPA00618">
    <property type="reaction ID" value="UER00672"/>
</dbReference>
<comment type="similarity">
    <text evidence="2">Belongs to the FGGY kinase family.</text>
</comment>
<feature type="region of interest" description="Disordered" evidence="9">
    <location>
        <begin position="358"/>
        <end position="391"/>
    </location>
</feature>
<evidence type="ECO:0000259" key="10">
    <source>
        <dbReference type="Pfam" id="PF00370"/>
    </source>
</evidence>
<dbReference type="GO" id="GO:0046167">
    <property type="term" value="P:glycerol-3-phosphate biosynthetic process"/>
    <property type="evidence" value="ECO:0007669"/>
    <property type="project" value="TreeGrafter"/>
</dbReference>
<dbReference type="AlphaFoldDB" id="A0A0L7L746"/>
<dbReference type="PANTHER" id="PTHR10196:SF69">
    <property type="entry name" value="GLYCEROL KINASE"/>
    <property type="match status" value="1"/>
</dbReference>
<dbReference type="InterPro" id="IPR018483">
    <property type="entry name" value="Carb_kinase_FGGY_CS"/>
</dbReference>
<accession>A0A0L7L746</accession>
<dbReference type="Pfam" id="PF00370">
    <property type="entry name" value="FGGY_N"/>
    <property type="match status" value="1"/>
</dbReference>
<dbReference type="Gene3D" id="3.30.420.40">
    <property type="match status" value="2"/>
</dbReference>
<dbReference type="STRING" id="104452.A0A0L7L746"/>
<feature type="domain" description="Carbohydrate kinase FGGY N-terminal" evidence="10">
    <location>
        <begin position="117"/>
        <end position="206"/>
    </location>
</feature>
<keyword evidence="4" id="KW-0808">Transferase</keyword>
<comment type="pathway">
    <text evidence="1">Polyol metabolism; glycerol degradation via glycerol kinase pathway; sn-glycerol 3-phosphate from glycerol: step 1/1.</text>
</comment>
<gene>
    <name evidence="12" type="ORF">OBRU01_14221</name>
</gene>
<dbReference type="Pfam" id="PF02782">
    <property type="entry name" value="FGGY_C"/>
    <property type="match status" value="1"/>
</dbReference>
<evidence type="ECO:0000259" key="11">
    <source>
        <dbReference type="Pfam" id="PF02782"/>
    </source>
</evidence>
<feature type="domain" description="Carbohydrate kinase FGGY C-terminal" evidence="11">
    <location>
        <begin position="207"/>
        <end position="321"/>
    </location>
</feature>
<dbReference type="GO" id="GO:0006641">
    <property type="term" value="P:triglyceride metabolic process"/>
    <property type="evidence" value="ECO:0007669"/>
    <property type="project" value="TreeGrafter"/>
</dbReference>
<proteinExistence type="inferred from homology"/>
<dbReference type="InterPro" id="IPR043129">
    <property type="entry name" value="ATPase_NBD"/>
</dbReference>
<dbReference type="GO" id="GO:0004370">
    <property type="term" value="F:glycerol kinase activity"/>
    <property type="evidence" value="ECO:0007669"/>
    <property type="project" value="UniProtKB-EC"/>
</dbReference>
<evidence type="ECO:0000256" key="7">
    <source>
        <dbReference type="ARBA" id="ARBA00022840"/>
    </source>
</evidence>